<dbReference type="EMBL" id="BOMM01000041">
    <property type="protein sequence ID" value="GIE12760.1"/>
    <property type="molecule type" value="Genomic_DNA"/>
</dbReference>
<proteinExistence type="predicted"/>
<organism evidence="1 2">
    <name type="scientific">Paractinoplanes ferrugineus</name>
    <dbReference type="NCBI Taxonomy" id="113564"/>
    <lineage>
        <taxon>Bacteria</taxon>
        <taxon>Bacillati</taxon>
        <taxon>Actinomycetota</taxon>
        <taxon>Actinomycetes</taxon>
        <taxon>Micromonosporales</taxon>
        <taxon>Micromonosporaceae</taxon>
        <taxon>Paractinoplanes</taxon>
    </lineage>
</organism>
<keyword evidence="2" id="KW-1185">Reference proteome</keyword>
<protein>
    <submittedName>
        <fullName evidence="1">Uncharacterized protein</fullName>
    </submittedName>
</protein>
<name>A0A919J1J3_9ACTN</name>
<comment type="caution">
    <text evidence="1">The sequence shown here is derived from an EMBL/GenBank/DDBJ whole genome shotgun (WGS) entry which is preliminary data.</text>
</comment>
<dbReference type="Proteomes" id="UP000598174">
    <property type="component" value="Unassembled WGS sequence"/>
</dbReference>
<dbReference type="AlphaFoldDB" id="A0A919J1J3"/>
<gene>
    <name evidence="1" type="ORF">Afe05nite_46000</name>
</gene>
<sequence>MHADSRIVVPGTDHIDPAAWNPLIYNFRPYCGLGEQRGHSFRAETPLVTGQPP</sequence>
<accession>A0A919J1J3</accession>
<evidence type="ECO:0000313" key="1">
    <source>
        <dbReference type="EMBL" id="GIE12760.1"/>
    </source>
</evidence>
<reference evidence="1" key="1">
    <citation type="submission" date="2021-01" db="EMBL/GenBank/DDBJ databases">
        <title>Whole genome shotgun sequence of Actinoplanes ferrugineus NBRC 15555.</title>
        <authorList>
            <person name="Komaki H."/>
            <person name="Tamura T."/>
        </authorList>
    </citation>
    <scope>NUCLEOTIDE SEQUENCE</scope>
    <source>
        <strain evidence="1">NBRC 15555</strain>
    </source>
</reference>
<evidence type="ECO:0000313" key="2">
    <source>
        <dbReference type="Proteomes" id="UP000598174"/>
    </source>
</evidence>